<organism evidence="3">
    <name type="scientific">Lotharella globosa</name>
    <dbReference type="NCBI Taxonomy" id="91324"/>
    <lineage>
        <taxon>Eukaryota</taxon>
        <taxon>Sar</taxon>
        <taxon>Rhizaria</taxon>
        <taxon>Cercozoa</taxon>
        <taxon>Chlorarachniophyceae</taxon>
        <taxon>Lotharella</taxon>
    </lineage>
</organism>
<keyword evidence="2" id="KW-0472">Membrane</keyword>
<evidence type="ECO:0000313" key="3">
    <source>
        <dbReference type="EMBL" id="CAE0678889.1"/>
    </source>
</evidence>
<dbReference type="EMBL" id="HBIV01043685">
    <property type="protein sequence ID" value="CAE0678889.1"/>
    <property type="molecule type" value="Transcribed_RNA"/>
</dbReference>
<dbReference type="InterPro" id="IPR019587">
    <property type="entry name" value="Polyketide_cyclase/dehydratase"/>
</dbReference>
<dbReference type="PANTHER" id="PTHR39683">
    <property type="entry name" value="CONSERVED PROTEIN TB16.3"/>
    <property type="match status" value="1"/>
</dbReference>
<gene>
    <name evidence="3" type="ORF">LGLO00237_LOCUS30671</name>
</gene>
<feature type="transmembrane region" description="Helical" evidence="2">
    <location>
        <begin position="12"/>
        <end position="34"/>
    </location>
</feature>
<proteinExistence type="predicted"/>
<dbReference type="SUPFAM" id="SSF55961">
    <property type="entry name" value="Bet v1-like"/>
    <property type="match status" value="1"/>
</dbReference>
<feature type="compositionally biased region" description="Low complexity" evidence="1">
    <location>
        <begin position="256"/>
        <end position="268"/>
    </location>
</feature>
<feature type="region of interest" description="Disordered" evidence="1">
    <location>
        <begin position="253"/>
        <end position="331"/>
    </location>
</feature>
<protein>
    <recommendedName>
        <fullName evidence="4">Coenzyme Q-binding protein COQ10 START domain-containing protein</fullName>
    </recommendedName>
</protein>
<evidence type="ECO:0008006" key="4">
    <source>
        <dbReference type="Google" id="ProtNLM"/>
    </source>
</evidence>
<evidence type="ECO:0000256" key="1">
    <source>
        <dbReference type="SAM" id="MobiDB-lite"/>
    </source>
</evidence>
<dbReference type="AlphaFoldDB" id="A0A7S3ZC70"/>
<evidence type="ECO:0000256" key="2">
    <source>
        <dbReference type="SAM" id="Phobius"/>
    </source>
</evidence>
<feature type="compositionally biased region" description="Basic and acidic residues" evidence="1">
    <location>
        <begin position="315"/>
        <end position="324"/>
    </location>
</feature>
<name>A0A7S3ZC70_9EUKA</name>
<feature type="compositionally biased region" description="Polar residues" evidence="1">
    <location>
        <begin position="290"/>
        <end position="307"/>
    </location>
</feature>
<accession>A0A7S3ZC70</accession>
<dbReference type="PANTHER" id="PTHR39683:SF4">
    <property type="entry name" value="COENZYME Q-BINDING PROTEIN COQ10 START DOMAIN-CONTAINING PROTEIN"/>
    <property type="match status" value="1"/>
</dbReference>
<keyword evidence="2" id="KW-0812">Transmembrane</keyword>
<dbReference type="Gene3D" id="3.30.530.20">
    <property type="match status" value="1"/>
</dbReference>
<dbReference type="InterPro" id="IPR023393">
    <property type="entry name" value="START-like_dom_sf"/>
</dbReference>
<keyword evidence="2" id="KW-1133">Transmembrane helix</keyword>
<dbReference type="Pfam" id="PF10604">
    <property type="entry name" value="Polyketide_cyc2"/>
    <property type="match status" value="1"/>
</dbReference>
<sequence length="355" mass="38284">MAPQARGSGRGAVTAGLVSFGVVGSFALITIASATPDTRFSLNSAVSAHGRTSSMALECPRSIRWAERPQTRRVHVGSATEPDIRGISCSVPKDSVGKSTTVAVPLHHCQHVITDFVNYPKWTGAVTGATVLEKDDQGRDLVVKYDAGALGVSASYTLQYYYDGEHTLAWESIGGNIKKIVGSYDLTPVNDGATNVAYNLAVDLGFFLPGYLKRSLTKLVISVALGELRKFSESTYQPRKEVPAAVTLTVEQPDKAASSAVDTATTDVLDGTSTEMAPSDEAATADNVAPPQTMSTTQEEIPITTTRAPLPPGLGDRDPEELQPKRIRKRDRVRAWVKRRWRKLFPKKEAEGNRA</sequence>
<reference evidence="3" key="1">
    <citation type="submission" date="2021-01" db="EMBL/GenBank/DDBJ databases">
        <authorList>
            <person name="Corre E."/>
            <person name="Pelletier E."/>
            <person name="Niang G."/>
            <person name="Scheremetjew M."/>
            <person name="Finn R."/>
            <person name="Kale V."/>
            <person name="Holt S."/>
            <person name="Cochrane G."/>
            <person name="Meng A."/>
            <person name="Brown T."/>
            <person name="Cohen L."/>
        </authorList>
    </citation>
    <scope>NUCLEOTIDE SEQUENCE</scope>
    <source>
        <strain evidence="3">CCCM811</strain>
    </source>
</reference>